<feature type="region of interest" description="Disordered" evidence="1">
    <location>
        <begin position="335"/>
        <end position="364"/>
    </location>
</feature>
<evidence type="ECO:0000313" key="3">
    <source>
        <dbReference type="Proteomes" id="UP000324800"/>
    </source>
</evidence>
<dbReference type="Pfam" id="PF00514">
    <property type="entry name" value="Arm"/>
    <property type="match status" value="1"/>
</dbReference>
<dbReference type="InterPro" id="IPR016024">
    <property type="entry name" value="ARM-type_fold"/>
</dbReference>
<dbReference type="EMBL" id="SNRW01000034">
    <property type="protein sequence ID" value="KAA6404053.1"/>
    <property type="molecule type" value="Genomic_DNA"/>
</dbReference>
<evidence type="ECO:0000256" key="1">
    <source>
        <dbReference type="SAM" id="MobiDB-lite"/>
    </source>
</evidence>
<dbReference type="SUPFAM" id="SSF48371">
    <property type="entry name" value="ARM repeat"/>
    <property type="match status" value="1"/>
</dbReference>
<organism evidence="2 3">
    <name type="scientific">Streblomastix strix</name>
    <dbReference type="NCBI Taxonomy" id="222440"/>
    <lineage>
        <taxon>Eukaryota</taxon>
        <taxon>Metamonada</taxon>
        <taxon>Preaxostyla</taxon>
        <taxon>Oxymonadida</taxon>
        <taxon>Streblomastigidae</taxon>
        <taxon>Streblomastix</taxon>
    </lineage>
</organism>
<dbReference type="SMART" id="SM00185">
    <property type="entry name" value="ARM"/>
    <property type="match status" value="1"/>
</dbReference>
<name>A0A5J4XAC2_9EUKA</name>
<feature type="compositionally biased region" description="Acidic residues" evidence="1">
    <location>
        <begin position="352"/>
        <end position="364"/>
    </location>
</feature>
<sequence>MDSILKDNKEGIPFAINRRVVSALCTALQDDLSVLKRVHLSVIARLTVGANDNQRDELVQHHVLPSLCRMLSHPDPTIQNDAVIALNNLVLGGARRTANATIMAKTSTLSNMSFDKFAGSNSASLQRGLQNQLSSRNSTTGPIQPDPNAKGSNTVMMSQNSYLAYLRPHPYFNEMDTCGGIDRLFDIYTHTRDKLTERNCAVCIGRLFRARILPLKFSPIIDYLKTSSQETEKGQSGGAQLTANAWNSIGTLVYLAGKESNHSNILRDNYLQFLVSNLRSRHPKGAVHFTLLLLVTMIKAGMVGTIATFGQTSQNDTRSQIRRAIPLSALRALAVPPPTKSSAKKQLKPGEVDDEKDSQGEDDEVTLQAKALLEELK</sequence>
<dbReference type="Proteomes" id="UP000324800">
    <property type="component" value="Unassembled WGS sequence"/>
</dbReference>
<feature type="region of interest" description="Disordered" evidence="1">
    <location>
        <begin position="128"/>
        <end position="153"/>
    </location>
</feature>
<evidence type="ECO:0000313" key="2">
    <source>
        <dbReference type="EMBL" id="KAA6404053.1"/>
    </source>
</evidence>
<dbReference type="Gene3D" id="1.25.10.10">
    <property type="entry name" value="Leucine-rich Repeat Variant"/>
    <property type="match status" value="1"/>
</dbReference>
<feature type="compositionally biased region" description="Polar residues" evidence="1">
    <location>
        <begin position="128"/>
        <end position="142"/>
    </location>
</feature>
<protein>
    <submittedName>
        <fullName evidence="2">Uncharacterized protein</fullName>
    </submittedName>
</protein>
<gene>
    <name evidence="2" type="ORF">EZS28_000420</name>
</gene>
<dbReference type="InterPro" id="IPR011989">
    <property type="entry name" value="ARM-like"/>
</dbReference>
<proteinExistence type="predicted"/>
<dbReference type="AlphaFoldDB" id="A0A5J4XAC2"/>
<dbReference type="InterPro" id="IPR000225">
    <property type="entry name" value="Armadillo"/>
</dbReference>
<accession>A0A5J4XAC2</accession>
<reference evidence="2 3" key="1">
    <citation type="submission" date="2019-03" db="EMBL/GenBank/DDBJ databases">
        <title>Single cell metagenomics reveals metabolic interactions within the superorganism composed of flagellate Streblomastix strix and complex community of Bacteroidetes bacteria on its surface.</title>
        <authorList>
            <person name="Treitli S.C."/>
            <person name="Kolisko M."/>
            <person name="Husnik F."/>
            <person name="Keeling P."/>
            <person name="Hampl V."/>
        </authorList>
    </citation>
    <scope>NUCLEOTIDE SEQUENCE [LARGE SCALE GENOMIC DNA]</scope>
    <source>
        <strain evidence="2">ST1C</strain>
    </source>
</reference>
<comment type="caution">
    <text evidence="2">The sequence shown here is derived from an EMBL/GenBank/DDBJ whole genome shotgun (WGS) entry which is preliminary data.</text>
</comment>